<evidence type="ECO:0000313" key="4">
    <source>
        <dbReference type="Proteomes" id="UP001500979"/>
    </source>
</evidence>
<feature type="chain" id="PRO_5045862137" evidence="2">
    <location>
        <begin position="24"/>
        <end position="558"/>
    </location>
</feature>
<keyword evidence="4" id="KW-1185">Reference proteome</keyword>
<dbReference type="InterPro" id="IPR003737">
    <property type="entry name" value="GlcNAc_PI_deacetylase-related"/>
</dbReference>
<dbReference type="InterPro" id="IPR024078">
    <property type="entry name" value="LmbE-like_dom_sf"/>
</dbReference>
<keyword evidence="2" id="KW-0732">Signal</keyword>
<evidence type="ECO:0000313" key="3">
    <source>
        <dbReference type="EMBL" id="GAA2789201.1"/>
    </source>
</evidence>
<dbReference type="Gene3D" id="3.40.50.10320">
    <property type="entry name" value="LmbE-like"/>
    <property type="match status" value="1"/>
</dbReference>
<reference evidence="3 4" key="1">
    <citation type="journal article" date="2019" name="Int. J. Syst. Evol. Microbiol.">
        <title>The Global Catalogue of Microorganisms (GCM) 10K type strain sequencing project: providing services to taxonomists for standard genome sequencing and annotation.</title>
        <authorList>
            <consortium name="The Broad Institute Genomics Platform"/>
            <consortium name="The Broad Institute Genome Sequencing Center for Infectious Disease"/>
            <person name="Wu L."/>
            <person name="Ma J."/>
        </authorList>
    </citation>
    <scope>NUCLEOTIDE SEQUENCE [LARGE SCALE GENOMIC DNA]</scope>
    <source>
        <strain evidence="3 4">JCM 9383</strain>
    </source>
</reference>
<dbReference type="SUPFAM" id="SSF102588">
    <property type="entry name" value="LmbE-like"/>
    <property type="match status" value="1"/>
</dbReference>
<organism evidence="3 4">
    <name type="scientific">Saccharopolyspora taberi</name>
    <dbReference type="NCBI Taxonomy" id="60895"/>
    <lineage>
        <taxon>Bacteria</taxon>
        <taxon>Bacillati</taxon>
        <taxon>Actinomycetota</taxon>
        <taxon>Actinomycetes</taxon>
        <taxon>Pseudonocardiales</taxon>
        <taxon>Pseudonocardiaceae</taxon>
        <taxon>Saccharopolyspora</taxon>
    </lineage>
</organism>
<dbReference type="Proteomes" id="UP001500979">
    <property type="component" value="Unassembled WGS sequence"/>
</dbReference>
<dbReference type="RefSeq" id="WP_344679734.1">
    <property type="nucleotide sequence ID" value="NZ_BAAAUX010000011.1"/>
</dbReference>
<dbReference type="Pfam" id="PF02585">
    <property type="entry name" value="PIG-L"/>
    <property type="match status" value="1"/>
</dbReference>
<keyword evidence="1" id="KW-0862">Zinc</keyword>
<gene>
    <name evidence="3" type="ORF">GCM10010470_24800</name>
</gene>
<accession>A0ABN3VCA5</accession>
<dbReference type="EMBL" id="BAAAUX010000011">
    <property type="protein sequence ID" value="GAA2789201.1"/>
    <property type="molecule type" value="Genomic_DNA"/>
</dbReference>
<sequence>MLILRATVLLLVVAALVQGRASAAAPERSHVQVVAHPDDDILFMNPDVQIAIRSGAAVTSIYLTAGESDVRPADQYAAQRQAGTRAAFAQMAGVADDWDRLETVLRGRHVVEIASLRARPEIRLVFVNLPDDNDPAAVGGRHALTRMWQDGRSRVNTLVPNGSALTRSSTYDRQEVISMLADLYERFAPTVLRTHDPEPDPRYQPQWEPHFNHPDHVMTARFAMAALGNRRTHTYRYRDYNIADSPMNLPGNLVAEKRETFGRYAVHDPVVSMLDPYATWLRSMRLRWPRSPAWAATDIRGRPVFAFVSGQRVHVGNRVVSTPGFVPLEGSPVLAPGPSGALVLAVQASGTGEIFLNRQDLSGRWQRWVNLGRPPGGGVTHVGPPAVIAGQAGVVVAVRNGRGGVSVDQGSGWVDIGGAELADQIAITLDSQAALHVFATARSGLLHWRQAGRFELVAPPEKFRPSGGVAVARSPGGFGFAAFREVASGRVVVLAERVGWERLVSVDASALSDPVLAVDSADVPMLAFRDSGGTATVLEPMTGTRHVLEGQTRQACPR</sequence>
<proteinExistence type="predicted"/>
<dbReference type="PANTHER" id="PTHR12993:SF11">
    <property type="entry name" value="N-ACETYLGLUCOSAMINYL-PHOSPHATIDYLINOSITOL DE-N-ACETYLASE"/>
    <property type="match status" value="1"/>
</dbReference>
<feature type="signal peptide" evidence="2">
    <location>
        <begin position="1"/>
        <end position="23"/>
    </location>
</feature>
<comment type="caution">
    <text evidence="3">The sequence shown here is derived from an EMBL/GenBank/DDBJ whole genome shotgun (WGS) entry which is preliminary data.</text>
</comment>
<evidence type="ECO:0000256" key="1">
    <source>
        <dbReference type="ARBA" id="ARBA00022833"/>
    </source>
</evidence>
<evidence type="ECO:0000256" key="2">
    <source>
        <dbReference type="SAM" id="SignalP"/>
    </source>
</evidence>
<protein>
    <submittedName>
        <fullName evidence="3">PIG-L family deacetylase</fullName>
    </submittedName>
</protein>
<name>A0ABN3VCA5_9PSEU</name>
<dbReference type="PANTHER" id="PTHR12993">
    <property type="entry name" value="N-ACETYLGLUCOSAMINYL-PHOSPHATIDYLINOSITOL DE-N-ACETYLASE-RELATED"/>
    <property type="match status" value="1"/>
</dbReference>